<sequence>MLESPLTGDARATLNRYSSKKAVETLLPLWLQFEDFLRSHSLSPASILDIPEDTLRAYASYLDHRDCHVDDALVALSAVLLVCLHAGYNGKILRSVVIPRIRRPVENRLWAAFRLRTYQPLESSKIARSRRRLAKREACAQDNGRADTPSCTQRP</sequence>
<evidence type="ECO:0000313" key="2">
    <source>
        <dbReference type="Proteomes" id="UP000325273"/>
    </source>
</evidence>
<evidence type="ECO:0008006" key="3">
    <source>
        <dbReference type="Google" id="ProtNLM"/>
    </source>
</evidence>
<proteinExistence type="predicted"/>
<accession>A0A5B0GZP4</accession>
<protein>
    <recommendedName>
        <fullName evidence="3">Core-binding (CB) domain-containing protein</fullName>
    </recommendedName>
</protein>
<dbReference type="AlphaFoldDB" id="A0A5B0GZP4"/>
<name>A0A5B0GZP4_9BURK</name>
<evidence type="ECO:0000313" key="1">
    <source>
        <dbReference type="EMBL" id="KAA1008253.1"/>
    </source>
</evidence>
<reference evidence="1 2" key="1">
    <citation type="submission" date="2019-08" db="EMBL/GenBank/DDBJ databases">
        <title>Paraburkholderia sp. DCY113.</title>
        <authorList>
            <person name="Kang J."/>
        </authorList>
    </citation>
    <scope>NUCLEOTIDE SEQUENCE [LARGE SCALE GENOMIC DNA]</scope>
    <source>
        <strain evidence="1 2">DCY113</strain>
    </source>
</reference>
<gene>
    <name evidence="1" type="ORF">FVF58_22990</name>
</gene>
<dbReference type="EMBL" id="VTUZ01000015">
    <property type="protein sequence ID" value="KAA1008253.1"/>
    <property type="molecule type" value="Genomic_DNA"/>
</dbReference>
<dbReference type="Proteomes" id="UP000325273">
    <property type="component" value="Unassembled WGS sequence"/>
</dbReference>
<keyword evidence="2" id="KW-1185">Reference proteome</keyword>
<comment type="caution">
    <text evidence="1">The sequence shown here is derived from an EMBL/GenBank/DDBJ whole genome shotgun (WGS) entry which is preliminary data.</text>
</comment>
<organism evidence="1 2">
    <name type="scientific">Paraburkholderia panacisoli</name>
    <dbReference type="NCBI Taxonomy" id="2603818"/>
    <lineage>
        <taxon>Bacteria</taxon>
        <taxon>Pseudomonadati</taxon>
        <taxon>Pseudomonadota</taxon>
        <taxon>Betaproteobacteria</taxon>
        <taxon>Burkholderiales</taxon>
        <taxon>Burkholderiaceae</taxon>
        <taxon>Paraburkholderia</taxon>
    </lineage>
</organism>